<dbReference type="PANTHER" id="PTHR30572">
    <property type="entry name" value="MEMBRANE COMPONENT OF TRANSPORTER-RELATED"/>
    <property type="match status" value="1"/>
</dbReference>
<dbReference type="Pfam" id="PF12704">
    <property type="entry name" value="MacB_PCD"/>
    <property type="match status" value="1"/>
</dbReference>
<feature type="transmembrane region" description="Helical" evidence="6">
    <location>
        <begin position="356"/>
        <end position="382"/>
    </location>
</feature>
<dbReference type="AlphaFoldDB" id="A0A940DJY6"/>
<evidence type="ECO:0000256" key="1">
    <source>
        <dbReference type="ARBA" id="ARBA00004651"/>
    </source>
</evidence>
<reference evidence="9" key="2">
    <citation type="journal article" date="2021" name="PeerJ">
        <title>Extensive microbial diversity within the chicken gut microbiome revealed by metagenomics and culture.</title>
        <authorList>
            <person name="Gilroy R."/>
            <person name="Ravi A."/>
            <person name="Getino M."/>
            <person name="Pursley I."/>
            <person name="Horton D.L."/>
            <person name="Alikhan N.F."/>
            <person name="Baker D."/>
            <person name="Gharbi K."/>
            <person name="Hall N."/>
            <person name="Watson M."/>
            <person name="Adriaenssens E.M."/>
            <person name="Foster-Nyarko E."/>
            <person name="Jarju S."/>
            <person name="Secka A."/>
            <person name="Antonio M."/>
            <person name="Oren A."/>
            <person name="Chaudhuri R.R."/>
            <person name="La Ragione R."/>
            <person name="Hildebrand F."/>
            <person name="Pallen M.J."/>
        </authorList>
    </citation>
    <scope>NUCLEOTIDE SEQUENCE</scope>
    <source>
        <strain evidence="9">3924</strain>
    </source>
</reference>
<proteinExistence type="predicted"/>
<comment type="caution">
    <text evidence="9">The sequence shown here is derived from an EMBL/GenBank/DDBJ whole genome shotgun (WGS) entry which is preliminary data.</text>
</comment>
<organism evidence="9 10">
    <name type="scientific">Candidatus Aphodosoma intestinipullorum</name>
    <dbReference type="NCBI Taxonomy" id="2840674"/>
    <lineage>
        <taxon>Bacteria</taxon>
        <taxon>Pseudomonadati</taxon>
        <taxon>Bacteroidota</taxon>
        <taxon>Bacteroidia</taxon>
        <taxon>Bacteroidales</taxon>
        <taxon>Candidatus Aphodosoma</taxon>
    </lineage>
</organism>
<dbReference type="Pfam" id="PF02687">
    <property type="entry name" value="FtsX"/>
    <property type="match status" value="2"/>
</dbReference>
<feature type="transmembrane region" description="Helical" evidence="6">
    <location>
        <begin position="451"/>
        <end position="471"/>
    </location>
</feature>
<dbReference type="Proteomes" id="UP000712007">
    <property type="component" value="Unassembled WGS sequence"/>
</dbReference>
<dbReference type="GO" id="GO:0005886">
    <property type="term" value="C:plasma membrane"/>
    <property type="evidence" value="ECO:0007669"/>
    <property type="project" value="UniProtKB-SubCell"/>
</dbReference>
<evidence type="ECO:0000256" key="4">
    <source>
        <dbReference type="ARBA" id="ARBA00022989"/>
    </source>
</evidence>
<dbReference type="GO" id="GO:0022857">
    <property type="term" value="F:transmembrane transporter activity"/>
    <property type="evidence" value="ECO:0007669"/>
    <property type="project" value="TreeGrafter"/>
</dbReference>
<feature type="domain" description="MacB-like periplasmic core" evidence="8">
    <location>
        <begin position="15"/>
        <end position="237"/>
    </location>
</feature>
<protein>
    <submittedName>
        <fullName evidence="9">ABC transporter permease</fullName>
    </submittedName>
</protein>
<feature type="transmembrane region" description="Helical" evidence="6">
    <location>
        <begin position="754"/>
        <end position="774"/>
    </location>
</feature>
<sequence length="826" mass="93103">MKTYLTFLSRNRLFTAVNVLGLSVSLMFVLLIGDMVVRELTVGHDIEDRDEIYVLTNNISTVGHVIMGDMLMNRYPEIKSWSALYGTQSLRTIVDDKKLDVETYVVKPDFFSFMGMELVEGSAEHALIDSRSIVLTESGAHRLFGAENPMGQRITIEYEGDVFQNMRDTALTYTVSGIARDFDNSLFKDGVEAFLPFEAMEMVYRPLSEKYAHKGACCTDILARFHEGTDPDANSAGMTKFFSDERFLYFDVSWQKMWADMMKDIGSGDTASMSDIESVGVHWLPLSEVYFSGIESHTMRQSSVTNVKILTVFGAAGLIILLMAVFNYVSMSMAQTANRAKEMATRRLLGTQRRAVFWRMIGEALMLTTAAFLLAYLLALAAEPFAMNLLQTRLDIAGDLSPAMIGIYALFLVVVALLSGSLPATVLSAYDPIDVVRGTFRRRTKTVYLRTLYIVQSGMTVALLACSLYSGEVLRRILDTPLGYTYGNILQYDVTDIDRARLFRTQAEQLPFVKRVGFAKSVPVDGVGSNSFNVKDVHGNDMNLSTENISMDTAAAAMFGFHIRHDRHVEFGGDVRPDHICYFSRSVFDTLGLDAEITDVIESIGGEYNYVVNGEFDDVICGSVLHEQRPEILFINDYDTPHMEFWFYLRKVLVETIDGNLREQKAALDSLFYEVTAHEPFVSTWYADEMNAYYEDIFRIRKIVTIFTAVALLITLLGLTAMSLYFIAQRKRDMAIRKVFGSDARRELLRLMRFAMTSLAVGLLIAVPLMWVGIRQIDHIVEYDMPFPWWVAVAAFAIVAAVSLLSVWLISRHAVRENPVENLKTE</sequence>
<evidence type="ECO:0000259" key="8">
    <source>
        <dbReference type="Pfam" id="PF12704"/>
    </source>
</evidence>
<dbReference type="EMBL" id="JADIMV010000074">
    <property type="protein sequence ID" value="MBO8439883.1"/>
    <property type="molecule type" value="Genomic_DNA"/>
</dbReference>
<keyword evidence="5 6" id="KW-0472">Membrane</keyword>
<feature type="transmembrane region" description="Helical" evidence="6">
    <location>
        <begin position="12"/>
        <end position="32"/>
    </location>
</feature>
<keyword evidence="3 6" id="KW-0812">Transmembrane</keyword>
<evidence type="ECO:0000256" key="6">
    <source>
        <dbReference type="SAM" id="Phobius"/>
    </source>
</evidence>
<feature type="transmembrane region" description="Helical" evidence="6">
    <location>
        <begin position="402"/>
        <end position="430"/>
    </location>
</feature>
<evidence type="ECO:0000256" key="2">
    <source>
        <dbReference type="ARBA" id="ARBA00022475"/>
    </source>
</evidence>
<dbReference type="InterPro" id="IPR050250">
    <property type="entry name" value="Macrolide_Exporter_MacB"/>
</dbReference>
<name>A0A940DJY6_9BACT</name>
<evidence type="ECO:0000259" key="7">
    <source>
        <dbReference type="Pfam" id="PF02687"/>
    </source>
</evidence>
<gene>
    <name evidence="9" type="ORF">IAC51_04455</name>
</gene>
<feature type="transmembrane region" description="Helical" evidence="6">
    <location>
        <begin position="703"/>
        <end position="728"/>
    </location>
</feature>
<accession>A0A940DJY6</accession>
<dbReference type="InterPro" id="IPR003838">
    <property type="entry name" value="ABC3_permease_C"/>
</dbReference>
<evidence type="ECO:0000313" key="10">
    <source>
        <dbReference type="Proteomes" id="UP000712007"/>
    </source>
</evidence>
<reference evidence="9" key="1">
    <citation type="submission" date="2020-10" db="EMBL/GenBank/DDBJ databases">
        <authorList>
            <person name="Gilroy R."/>
        </authorList>
    </citation>
    <scope>NUCLEOTIDE SEQUENCE</scope>
    <source>
        <strain evidence="9">3924</strain>
    </source>
</reference>
<dbReference type="PANTHER" id="PTHR30572:SF18">
    <property type="entry name" value="ABC-TYPE MACROLIDE FAMILY EXPORT SYSTEM PERMEASE COMPONENT 2"/>
    <property type="match status" value="1"/>
</dbReference>
<feature type="transmembrane region" description="Helical" evidence="6">
    <location>
        <begin position="789"/>
        <end position="810"/>
    </location>
</feature>
<feature type="domain" description="ABC3 transporter permease C-terminal" evidence="7">
    <location>
        <begin position="706"/>
        <end position="819"/>
    </location>
</feature>
<keyword evidence="4 6" id="KW-1133">Transmembrane helix</keyword>
<feature type="transmembrane region" description="Helical" evidence="6">
    <location>
        <begin position="309"/>
        <end position="329"/>
    </location>
</feature>
<dbReference type="InterPro" id="IPR025857">
    <property type="entry name" value="MacB_PCD"/>
</dbReference>
<keyword evidence="2" id="KW-1003">Cell membrane</keyword>
<evidence type="ECO:0000256" key="3">
    <source>
        <dbReference type="ARBA" id="ARBA00022692"/>
    </source>
</evidence>
<evidence type="ECO:0000256" key="5">
    <source>
        <dbReference type="ARBA" id="ARBA00023136"/>
    </source>
</evidence>
<comment type="subcellular location">
    <subcellularLocation>
        <location evidence="1">Cell membrane</location>
        <topology evidence="1">Multi-pass membrane protein</topology>
    </subcellularLocation>
</comment>
<feature type="domain" description="ABC3 transporter permease C-terminal" evidence="7">
    <location>
        <begin position="316"/>
        <end position="427"/>
    </location>
</feature>
<evidence type="ECO:0000313" key="9">
    <source>
        <dbReference type="EMBL" id="MBO8439883.1"/>
    </source>
</evidence>